<dbReference type="InterPro" id="IPR013083">
    <property type="entry name" value="Znf_RING/FYVE/PHD"/>
</dbReference>
<dbReference type="AlphaFoldDB" id="A0ABD1JYN4"/>
<keyword evidence="12" id="KW-1185">Reference proteome</keyword>
<dbReference type="Gene3D" id="4.10.830.40">
    <property type="match status" value="1"/>
</dbReference>
<dbReference type="Gene3D" id="2.60.120.920">
    <property type="match status" value="1"/>
</dbReference>
<dbReference type="Pfam" id="PF25600">
    <property type="entry name" value="TRIM_CC"/>
    <property type="match status" value="1"/>
</dbReference>
<dbReference type="GO" id="GO:0045087">
    <property type="term" value="P:innate immune response"/>
    <property type="evidence" value="ECO:0007669"/>
    <property type="project" value="UniProtKB-KW"/>
</dbReference>
<feature type="coiled-coil region" evidence="7">
    <location>
        <begin position="253"/>
        <end position="283"/>
    </location>
</feature>
<keyword evidence="3 6" id="KW-0863">Zinc-finger</keyword>
<protein>
    <recommendedName>
        <fullName evidence="13">Tripartite motif-containing protein 16-like</fullName>
    </recommendedName>
</protein>
<gene>
    <name evidence="11" type="ORF">ACEWY4_011784</name>
</gene>
<evidence type="ECO:0000256" key="3">
    <source>
        <dbReference type="ARBA" id="ARBA00022771"/>
    </source>
</evidence>
<evidence type="ECO:0000256" key="2">
    <source>
        <dbReference type="ARBA" id="ARBA00022723"/>
    </source>
</evidence>
<evidence type="ECO:0000256" key="1">
    <source>
        <dbReference type="ARBA" id="ARBA00022588"/>
    </source>
</evidence>
<dbReference type="Pfam" id="PF00622">
    <property type="entry name" value="SPRY"/>
    <property type="match status" value="1"/>
</dbReference>
<keyword evidence="1" id="KW-0399">Innate immunity</keyword>
<dbReference type="InterPro" id="IPR000315">
    <property type="entry name" value="Znf_B-box"/>
</dbReference>
<dbReference type="SMART" id="SM00184">
    <property type="entry name" value="RING"/>
    <property type="match status" value="1"/>
</dbReference>
<reference evidence="11 12" key="1">
    <citation type="submission" date="2024-09" db="EMBL/GenBank/DDBJ databases">
        <title>A chromosome-level genome assembly of Gray's grenadier anchovy, Coilia grayii.</title>
        <authorList>
            <person name="Fu Z."/>
        </authorList>
    </citation>
    <scope>NUCLEOTIDE SEQUENCE [LARGE SCALE GENOMIC DNA]</scope>
    <source>
        <strain evidence="11">G4</strain>
        <tissue evidence="11">Muscle</tissue>
    </source>
</reference>
<dbReference type="SMART" id="SM00589">
    <property type="entry name" value="PRY"/>
    <property type="match status" value="1"/>
</dbReference>
<dbReference type="PROSITE" id="PS50188">
    <property type="entry name" value="B302_SPRY"/>
    <property type="match status" value="1"/>
</dbReference>
<evidence type="ECO:0000259" key="10">
    <source>
        <dbReference type="PROSITE" id="PS50188"/>
    </source>
</evidence>
<evidence type="ECO:0000259" key="8">
    <source>
        <dbReference type="PROSITE" id="PS50089"/>
    </source>
</evidence>
<dbReference type="Gene3D" id="3.30.160.60">
    <property type="entry name" value="Classic Zinc Finger"/>
    <property type="match status" value="1"/>
</dbReference>
<comment type="caution">
    <text evidence="11">The sequence shown here is derived from an EMBL/GenBank/DDBJ whole genome shotgun (WGS) entry which is preliminary data.</text>
</comment>
<dbReference type="CDD" id="cd16040">
    <property type="entry name" value="SPRY_PRY_SNTX"/>
    <property type="match status" value="1"/>
</dbReference>
<evidence type="ECO:0000256" key="6">
    <source>
        <dbReference type="PROSITE-ProRule" id="PRU00024"/>
    </source>
</evidence>
<evidence type="ECO:0000313" key="12">
    <source>
        <dbReference type="Proteomes" id="UP001591681"/>
    </source>
</evidence>
<dbReference type="SMART" id="SM00336">
    <property type="entry name" value="BBOX"/>
    <property type="match status" value="1"/>
</dbReference>
<dbReference type="EMBL" id="JBHFQA010000010">
    <property type="protein sequence ID" value="KAL2091986.1"/>
    <property type="molecule type" value="Genomic_DNA"/>
</dbReference>
<dbReference type="InterPro" id="IPR001841">
    <property type="entry name" value="Znf_RING"/>
</dbReference>
<dbReference type="InterPro" id="IPR017907">
    <property type="entry name" value="Znf_RING_CS"/>
</dbReference>
<evidence type="ECO:0000256" key="4">
    <source>
        <dbReference type="ARBA" id="ARBA00022833"/>
    </source>
</evidence>
<dbReference type="InterPro" id="IPR058030">
    <property type="entry name" value="TRIM8/14/16/25/29/45/65_CC"/>
</dbReference>
<dbReference type="PANTHER" id="PTHR25465">
    <property type="entry name" value="B-BOX DOMAIN CONTAINING"/>
    <property type="match status" value="1"/>
</dbReference>
<name>A0ABD1JYN4_9TELE</name>
<feature type="domain" description="B30.2/SPRY" evidence="10">
    <location>
        <begin position="390"/>
        <end position="578"/>
    </location>
</feature>
<keyword evidence="2" id="KW-0479">Metal-binding</keyword>
<dbReference type="PROSITE" id="PS50089">
    <property type="entry name" value="ZF_RING_2"/>
    <property type="match status" value="1"/>
</dbReference>
<keyword evidence="4" id="KW-0862">Zinc</keyword>
<proteinExistence type="predicted"/>
<dbReference type="Proteomes" id="UP001591681">
    <property type="component" value="Unassembled WGS sequence"/>
</dbReference>
<dbReference type="InterPro" id="IPR003877">
    <property type="entry name" value="SPRY_dom"/>
</dbReference>
<dbReference type="PANTHER" id="PTHR25465:SF5">
    <property type="entry name" value="E3 UBIQUITIN_ISG15 LIGASE TRIM25-RELATED"/>
    <property type="match status" value="1"/>
</dbReference>
<sequence length="578" mass="66032">MAESVSPDEEYFTCPVCLELLKDPVTILCGHNFCMSCLNDHWDQEKQKGVYSCPNCRHTFTPRPVVSKNPLVANMVERFRNIRVPAQSYAGLGDVACDVCMGRKLKAVKSCRECLASYCEIHLKAHNDLIPGRKHVVIDATGHLKDSICSRHGKAFELFCRTDQDYICYTCTMEEHKGHDTVPVSVEKTYKQKQLGESQRRCQQRIQEREKELQELRKAVDTFRRSAQTTVEDSERMFAAIQRRSWKVTELIRAQEKAEVSRAEKLQERLEQEIAELKQLSHLEDDIHFVKVTTSTTCLKDSIHKLTVRSITDCPLSTVSTSMTLRQSFSFEPVKDPVTALRVQLEEKLDSMFKQEVVKISAADTDPELPVRGADSKELLPPDSESLQRDFKDITVCLAQFIDTYNYCYFTLNPHTAHRNLFLSEGNRKVERTEELQSYPDHPERFAGGWPQVLCREGVSGRCYWEVEWSGVCIYVALIYKSMSRTGGGCKSVYGCNDRSWGLELSRNNSSFWHKNKETKLPLVASSRIGVYVDHMAGTLAFYSISDTMTLLHRVHTTFTHTLYPGFRLVTGSSVKLL</sequence>
<evidence type="ECO:0008006" key="13">
    <source>
        <dbReference type="Google" id="ProtNLM"/>
    </source>
</evidence>
<dbReference type="Pfam" id="PF13765">
    <property type="entry name" value="PRY"/>
    <property type="match status" value="1"/>
</dbReference>
<dbReference type="SUPFAM" id="SSF57845">
    <property type="entry name" value="B-box zinc-binding domain"/>
    <property type="match status" value="1"/>
</dbReference>
<dbReference type="GO" id="GO:0005737">
    <property type="term" value="C:cytoplasm"/>
    <property type="evidence" value="ECO:0007669"/>
    <property type="project" value="UniProtKB-ARBA"/>
</dbReference>
<dbReference type="SUPFAM" id="SSF49899">
    <property type="entry name" value="Concanavalin A-like lectins/glucanases"/>
    <property type="match status" value="1"/>
</dbReference>
<organism evidence="11 12">
    <name type="scientific">Coilia grayii</name>
    <name type="common">Gray's grenadier anchovy</name>
    <dbReference type="NCBI Taxonomy" id="363190"/>
    <lineage>
        <taxon>Eukaryota</taxon>
        <taxon>Metazoa</taxon>
        <taxon>Chordata</taxon>
        <taxon>Craniata</taxon>
        <taxon>Vertebrata</taxon>
        <taxon>Euteleostomi</taxon>
        <taxon>Actinopterygii</taxon>
        <taxon>Neopterygii</taxon>
        <taxon>Teleostei</taxon>
        <taxon>Clupei</taxon>
        <taxon>Clupeiformes</taxon>
        <taxon>Clupeoidei</taxon>
        <taxon>Engraulidae</taxon>
        <taxon>Coilinae</taxon>
        <taxon>Coilia</taxon>
    </lineage>
</organism>
<dbReference type="PRINTS" id="PR01407">
    <property type="entry name" value="BUTYPHLNCDUF"/>
</dbReference>
<feature type="domain" description="RING-type" evidence="8">
    <location>
        <begin position="14"/>
        <end position="57"/>
    </location>
</feature>
<accession>A0ABD1JYN4</accession>
<feature type="coiled-coil region" evidence="7">
    <location>
        <begin position="199"/>
        <end position="226"/>
    </location>
</feature>
<dbReference type="InterPro" id="IPR006574">
    <property type="entry name" value="PRY"/>
</dbReference>
<evidence type="ECO:0000313" key="11">
    <source>
        <dbReference type="EMBL" id="KAL2091986.1"/>
    </source>
</evidence>
<dbReference type="GO" id="GO:0008270">
    <property type="term" value="F:zinc ion binding"/>
    <property type="evidence" value="ECO:0007669"/>
    <property type="project" value="UniProtKB-KW"/>
</dbReference>
<dbReference type="InterPro" id="IPR043136">
    <property type="entry name" value="B30.2/SPRY_sf"/>
</dbReference>
<dbReference type="Gene3D" id="3.30.40.10">
    <property type="entry name" value="Zinc/RING finger domain, C3HC4 (zinc finger)"/>
    <property type="match status" value="1"/>
</dbReference>
<dbReference type="PROSITE" id="PS00518">
    <property type="entry name" value="ZF_RING_1"/>
    <property type="match status" value="1"/>
</dbReference>
<dbReference type="InterPro" id="IPR001870">
    <property type="entry name" value="B30.2/SPRY"/>
</dbReference>
<dbReference type="CDD" id="cd19769">
    <property type="entry name" value="Bbox2_TRIM16-like"/>
    <property type="match status" value="1"/>
</dbReference>
<dbReference type="InterPro" id="IPR013320">
    <property type="entry name" value="ConA-like_dom_sf"/>
</dbReference>
<dbReference type="Pfam" id="PF00643">
    <property type="entry name" value="zf-B_box"/>
    <property type="match status" value="1"/>
</dbReference>
<dbReference type="Pfam" id="PF15227">
    <property type="entry name" value="zf-C3HC4_4"/>
    <property type="match status" value="1"/>
</dbReference>
<dbReference type="InterPro" id="IPR051051">
    <property type="entry name" value="E3_ubiq-ligase_TRIM/RNF"/>
</dbReference>
<dbReference type="PROSITE" id="PS50119">
    <property type="entry name" value="ZF_BBOX"/>
    <property type="match status" value="1"/>
</dbReference>
<feature type="domain" description="B box-type" evidence="9">
    <location>
        <begin position="144"/>
        <end position="184"/>
    </location>
</feature>
<evidence type="ECO:0000256" key="7">
    <source>
        <dbReference type="SAM" id="Coils"/>
    </source>
</evidence>
<dbReference type="CDD" id="cd19802">
    <property type="entry name" value="Bbox1_TRIM8-like"/>
    <property type="match status" value="1"/>
</dbReference>
<dbReference type="SUPFAM" id="SSF57850">
    <property type="entry name" value="RING/U-box"/>
    <property type="match status" value="1"/>
</dbReference>
<dbReference type="SMART" id="SM00449">
    <property type="entry name" value="SPRY"/>
    <property type="match status" value="1"/>
</dbReference>
<evidence type="ECO:0000256" key="5">
    <source>
        <dbReference type="ARBA" id="ARBA00022859"/>
    </source>
</evidence>
<evidence type="ECO:0000259" key="9">
    <source>
        <dbReference type="PROSITE" id="PS50119"/>
    </source>
</evidence>
<keyword evidence="5" id="KW-0391">Immunity</keyword>
<keyword evidence="7" id="KW-0175">Coiled coil</keyword>
<dbReference type="InterPro" id="IPR003879">
    <property type="entry name" value="Butyrophylin_SPRY"/>
</dbReference>